<proteinExistence type="predicted"/>
<gene>
    <name evidence="1" type="ORF">C4B59_04690</name>
</gene>
<evidence type="ECO:0000313" key="1">
    <source>
        <dbReference type="EMBL" id="PXF61253.1"/>
    </source>
</evidence>
<name>A0AC61L4H5_9EURY</name>
<dbReference type="EMBL" id="PQXF01000006">
    <property type="protein sequence ID" value="PXF61253.1"/>
    <property type="molecule type" value="Genomic_DNA"/>
</dbReference>
<comment type="caution">
    <text evidence="1">The sequence shown here is derived from an EMBL/GenBank/DDBJ whole genome shotgun (WGS) entry which is preliminary data.</text>
</comment>
<dbReference type="Proteomes" id="UP000248329">
    <property type="component" value="Unassembled WGS sequence"/>
</dbReference>
<evidence type="ECO:0000313" key="2">
    <source>
        <dbReference type="Proteomes" id="UP000248329"/>
    </source>
</evidence>
<accession>A0AC61L4H5</accession>
<reference evidence="1" key="1">
    <citation type="submission" date="2018-01" db="EMBL/GenBank/DDBJ databases">
        <authorList>
            <person name="Krukenberg V."/>
        </authorList>
    </citation>
    <scope>NUCLEOTIDE SEQUENCE</scope>
    <source>
        <strain evidence="1">E20ANME2</strain>
    </source>
</reference>
<sequence>MAFSPVLASKALWQLRVRKRPFVLSHGINARCNLRCKFCEYWKEEGAEMETGEVLSLLDEARSFGIGAYNAWTAEPLLRKDLPEILKHAHDLGMMTSLITNGKLLKKRIPDLSDLDYLSVSLDGIKAFQEIRGFEFDCVLDGIMDAKEAGHSILLNCVISGKNLDEIRNLVYLARDLGVWISFEPIHEFGGISGMIWEEIGIRDMGAYRRAVDQIIGLKKSKFPIINSLTYLEMVKNLKPNFRCHASDIVLHVTADGRIENCRVARTHLGDVSDGIPNVWKSSKDLRKRASEECGGCLFFGYVENSLLYEFKPEVLAHYEWV</sequence>
<protein>
    <submittedName>
        <fullName evidence="1">Pyrroloquinoline quinone biosynthesis protein PqqE</fullName>
    </submittedName>
</protein>
<organism evidence="1 2">
    <name type="scientific">Candidatus Methanogaster sp</name>
    <dbReference type="NCBI Taxonomy" id="3386292"/>
    <lineage>
        <taxon>Archaea</taxon>
        <taxon>Methanobacteriati</taxon>
        <taxon>Methanobacteriota</taxon>
        <taxon>Stenosarchaea group</taxon>
        <taxon>Methanomicrobia</taxon>
        <taxon>Methanosarcinales</taxon>
        <taxon>ANME-2 cluster</taxon>
        <taxon>Candidatus Methanogasteraceae</taxon>
        <taxon>Candidatus Methanogaster</taxon>
    </lineage>
</organism>